<keyword evidence="3" id="KW-1185">Reference proteome</keyword>
<dbReference type="Gene3D" id="1.10.238.20">
    <property type="entry name" value="Pheromone/general odorant binding protein domain"/>
    <property type="match status" value="1"/>
</dbReference>
<keyword evidence="1" id="KW-0732">Signal</keyword>
<evidence type="ECO:0000256" key="1">
    <source>
        <dbReference type="SAM" id="SignalP"/>
    </source>
</evidence>
<proteinExistence type="predicted"/>
<feature type="signal peptide" evidence="1">
    <location>
        <begin position="1"/>
        <end position="18"/>
    </location>
</feature>
<dbReference type="SUPFAM" id="SSF47565">
    <property type="entry name" value="Insect pheromone/odorant-binding proteins"/>
    <property type="match status" value="1"/>
</dbReference>
<dbReference type="CDD" id="cd23992">
    <property type="entry name" value="PBP_GOBP"/>
    <property type="match status" value="1"/>
</dbReference>
<dbReference type="OrthoDB" id="8194670at2759"/>
<protein>
    <submittedName>
        <fullName evidence="2">Uncharacterized protein</fullName>
    </submittedName>
</protein>
<organism evidence="2 3">
    <name type="scientific">Diabrotica balteata</name>
    <name type="common">Banded cucumber beetle</name>
    <dbReference type="NCBI Taxonomy" id="107213"/>
    <lineage>
        <taxon>Eukaryota</taxon>
        <taxon>Metazoa</taxon>
        <taxon>Ecdysozoa</taxon>
        <taxon>Arthropoda</taxon>
        <taxon>Hexapoda</taxon>
        <taxon>Insecta</taxon>
        <taxon>Pterygota</taxon>
        <taxon>Neoptera</taxon>
        <taxon>Endopterygota</taxon>
        <taxon>Coleoptera</taxon>
        <taxon>Polyphaga</taxon>
        <taxon>Cucujiformia</taxon>
        <taxon>Chrysomeloidea</taxon>
        <taxon>Chrysomelidae</taxon>
        <taxon>Galerucinae</taxon>
        <taxon>Diabroticina</taxon>
        <taxon>Diabroticites</taxon>
        <taxon>Diabrotica</taxon>
    </lineage>
</organism>
<dbReference type="Pfam" id="PF01395">
    <property type="entry name" value="PBP_GOBP"/>
    <property type="match status" value="1"/>
</dbReference>
<name>A0A9N9SUX8_DIABA</name>
<evidence type="ECO:0000313" key="2">
    <source>
        <dbReference type="EMBL" id="CAG9829930.1"/>
    </source>
</evidence>
<gene>
    <name evidence="2" type="ORF">DIABBA_LOCUS3684</name>
</gene>
<dbReference type="EMBL" id="OU898277">
    <property type="protein sequence ID" value="CAG9829930.1"/>
    <property type="molecule type" value="Genomic_DNA"/>
</dbReference>
<dbReference type="InterPro" id="IPR036728">
    <property type="entry name" value="PBP_GOBP_sf"/>
</dbReference>
<dbReference type="GO" id="GO:0005549">
    <property type="term" value="F:odorant binding"/>
    <property type="evidence" value="ECO:0007669"/>
    <property type="project" value="InterPro"/>
</dbReference>
<evidence type="ECO:0000313" key="3">
    <source>
        <dbReference type="Proteomes" id="UP001153709"/>
    </source>
</evidence>
<feature type="chain" id="PRO_5040148747" evidence="1">
    <location>
        <begin position="19"/>
        <end position="138"/>
    </location>
</feature>
<dbReference type="Proteomes" id="UP001153709">
    <property type="component" value="Chromosome 2"/>
</dbReference>
<dbReference type="AlphaFoldDB" id="A0A9N9SUX8"/>
<dbReference type="InterPro" id="IPR006170">
    <property type="entry name" value="PBP/GOBP"/>
</dbReference>
<reference evidence="2" key="1">
    <citation type="submission" date="2022-01" db="EMBL/GenBank/DDBJ databases">
        <authorList>
            <person name="King R."/>
        </authorList>
    </citation>
    <scope>NUCLEOTIDE SEQUENCE</scope>
</reference>
<sequence length="138" mass="15452">MNWLFWYVTVVTLTAVHLKPLQLVEFSDSYLEEVEKIIKECQANPATRASEEWLKTEDLATADQYGGHILCRLTKVGSLKPNGDVDKEGMRRDISKGIDDPKIVDLIVEKCGHRVSGLSAEQSAVENFRCVVSTVQSL</sequence>
<accession>A0A9N9SUX8</accession>